<feature type="domain" description="CHK kinase-like" evidence="1">
    <location>
        <begin position="68"/>
        <end position="255"/>
    </location>
</feature>
<evidence type="ECO:0000313" key="3">
    <source>
        <dbReference type="WBParaSite" id="GPLIN_000352000"/>
    </source>
</evidence>
<keyword evidence="2" id="KW-1185">Reference proteome</keyword>
<dbReference type="Pfam" id="PF02958">
    <property type="entry name" value="EcKL"/>
    <property type="match status" value="1"/>
</dbReference>
<dbReference type="InterPro" id="IPR052961">
    <property type="entry name" value="Oxido-Kinase-like_Enzymes"/>
</dbReference>
<dbReference type="AlphaFoldDB" id="A0A183BSD4"/>
<dbReference type="Gene3D" id="3.90.1200.10">
    <property type="match status" value="1"/>
</dbReference>
<evidence type="ECO:0000313" key="2">
    <source>
        <dbReference type="Proteomes" id="UP000050741"/>
    </source>
</evidence>
<dbReference type="SMART" id="SM00587">
    <property type="entry name" value="CHK"/>
    <property type="match status" value="1"/>
</dbReference>
<dbReference type="SUPFAM" id="SSF56112">
    <property type="entry name" value="Protein kinase-like (PK-like)"/>
    <property type="match status" value="1"/>
</dbReference>
<proteinExistence type="predicted"/>
<dbReference type="WBParaSite" id="GPLIN_000352000">
    <property type="protein sequence ID" value="GPLIN_000352000"/>
    <property type="gene ID" value="GPLIN_000352000"/>
</dbReference>
<evidence type="ECO:0000259" key="1">
    <source>
        <dbReference type="SMART" id="SM00587"/>
    </source>
</evidence>
<name>A0A183BSD4_GLOPA</name>
<dbReference type="Proteomes" id="UP000050741">
    <property type="component" value="Unassembled WGS sequence"/>
</dbReference>
<dbReference type="InterPro" id="IPR015897">
    <property type="entry name" value="CHK_kinase-like"/>
</dbReference>
<accession>A0A183BSD4</accession>
<reference evidence="3" key="2">
    <citation type="submission" date="2016-06" db="UniProtKB">
        <authorList>
            <consortium name="WormBaseParasite"/>
        </authorList>
    </citation>
    <scope>IDENTIFICATION</scope>
</reference>
<protein>
    <submittedName>
        <fullName evidence="3">CHK domain-containing protein</fullName>
    </submittedName>
</protein>
<organism evidence="2 3">
    <name type="scientific">Globodera pallida</name>
    <name type="common">Potato cyst nematode worm</name>
    <name type="synonym">Heterodera pallida</name>
    <dbReference type="NCBI Taxonomy" id="36090"/>
    <lineage>
        <taxon>Eukaryota</taxon>
        <taxon>Metazoa</taxon>
        <taxon>Ecdysozoa</taxon>
        <taxon>Nematoda</taxon>
        <taxon>Chromadorea</taxon>
        <taxon>Rhabditida</taxon>
        <taxon>Tylenchina</taxon>
        <taxon>Tylenchomorpha</taxon>
        <taxon>Tylenchoidea</taxon>
        <taxon>Heteroderidae</taxon>
        <taxon>Heteroderinae</taxon>
        <taxon>Globodera</taxon>
    </lineage>
</organism>
<dbReference type="InterPro" id="IPR004119">
    <property type="entry name" value="EcKL"/>
</dbReference>
<sequence>MKVPTAQIVRQKCPQFTDEEIGNIASVIANCHNVELAFYTQIVPKYFRAVPKLSELIPQIYAFGDTFLLMEDLTSKGAHRDGTMDDSDLKMVESIVEAMALLHAHSLAIPKSVLENLFRPQATLQSGNLSNQMVHQRICSMNAPMGPYFQKHSDELAKFLESTESGPEVERHIARHLGIDMPVLCHGDLWLNNLLFDGNDGRVSGILDWQFAHVGNGISDIAHFLLNAVDADLRQRHTARWLQLYHDVVRAECARNSSCFIGTASLVPAADAAGECPARITLQQLRALYAALFPCHLHMEISIEAFLNGGNETADADDASKLSKMIWTRICAAFDEYLGNS</sequence>
<dbReference type="PANTHER" id="PTHR23020">
    <property type="entry name" value="UNCHARACTERIZED NUCLEAR HORMONE RECEPTOR-RELATED"/>
    <property type="match status" value="1"/>
</dbReference>
<dbReference type="InterPro" id="IPR011009">
    <property type="entry name" value="Kinase-like_dom_sf"/>
</dbReference>
<dbReference type="PANTHER" id="PTHR23020:SF41">
    <property type="entry name" value="AMINOGLYCOSIDE PHOSPHOTRANSFERASE DOMAIN-CONTAINING PROTEIN"/>
    <property type="match status" value="1"/>
</dbReference>
<reference evidence="2" key="1">
    <citation type="submission" date="2014-05" db="EMBL/GenBank/DDBJ databases">
        <title>The genome and life-stage specific transcriptomes of Globodera pallida elucidate key aspects of plant parasitism by a cyst nematode.</title>
        <authorList>
            <person name="Cotton J.A."/>
            <person name="Lilley C.J."/>
            <person name="Jones L.M."/>
            <person name="Kikuchi T."/>
            <person name="Reid A.J."/>
            <person name="Thorpe P."/>
            <person name="Tsai I.J."/>
            <person name="Beasley H."/>
            <person name="Blok V."/>
            <person name="Cock P.J.A."/>
            <person name="Van den Akker S.E."/>
            <person name="Holroyd N."/>
            <person name="Hunt M."/>
            <person name="Mantelin S."/>
            <person name="Naghra H."/>
            <person name="Pain A."/>
            <person name="Palomares-Rius J.E."/>
            <person name="Zarowiecki M."/>
            <person name="Berriman M."/>
            <person name="Jones J.T."/>
            <person name="Urwin P.E."/>
        </authorList>
    </citation>
    <scope>NUCLEOTIDE SEQUENCE [LARGE SCALE GENOMIC DNA]</scope>
    <source>
        <strain evidence="2">Lindley</strain>
    </source>
</reference>